<dbReference type="OrthoDB" id="2988039at2"/>
<gene>
    <name evidence="1" type="ORF">FD50_GL000301</name>
</gene>
<dbReference type="EMBL" id="AZFQ01000034">
    <property type="protein sequence ID" value="KRL99031.1"/>
    <property type="molecule type" value="Genomic_DNA"/>
</dbReference>
<organism evidence="1 2">
    <name type="scientific">Liquorilactobacillus satsumensis DSM 16230 = JCM 12392</name>
    <dbReference type="NCBI Taxonomy" id="1423801"/>
    <lineage>
        <taxon>Bacteria</taxon>
        <taxon>Bacillati</taxon>
        <taxon>Bacillota</taxon>
        <taxon>Bacilli</taxon>
        <taxon>Lactobacillales</taxon>
        <taxon>Lactobacillaceae</taxon>
        <taxon>Liquorilactobacillus</taxon>
    </lineage>
</organism>
<dbReference type="STRING" id="1423801.FD50_GL000301"/>
<name>A0A0R1V0E3_9LACO</name>
<proteinExistence type="predicted"/>
<evidence type="ECO:0000313" key="1">
    <source>
        <dbReference type="EMBL" id="KRL99031.1"/>
    </source>
</evidence>
<dbReference type="PATRIC" id="fig|1423801.4.peg.308"/>
<dbReference type="GeneID" id="98307754"/>
<evidence type="ECO:0000313" key="2">
    <source>
        <dbReference type="Proteomes" id="UP000051166"/>
    </source>
</evidence>
<sequence length="175" mass="20040">MLIHTLGPAETDSYAAAQHYCQTHPKEHAHVFLHASFEEVLTQLTAYRGAYLLLPAAFKSKMLKLSWGELHYDLLDQLQLIDCFIYQLAPLVIIENQTRLTGIAYSHAATAKLLAKTVTPQKIKCCASKYLAYQQFLQDGQYVLTNQKNVELHSDDRIIAHFKPDMVWCLYQIKE</sequence>
<comment type="caution">
    <text evidence="1">The sequence shown here is derived from an EMBL/GenBank/DDBJ whole genome shotgun (WGS) entry which is preliminary data.</text>
</comment>
<dbReference type="AlphaFoldDB" id="A0A0R1V0E3"/>
<accession>A0A0R1V0E3</accession>
<evidence type="ECO:0008006" key="3">
    <source>
        <dbReference type="Google" id="ProtNLM"/>
    </source>
</evidence>
<reference evidence="1 2" key="1">
    <citation type="journal article" date="2015" name="Genome Announc.">
        <title>Expanding the biotechnology potential of lactobacilli through comparative genomics of 213 strains and associated genera.</title>
        <authorList>
            <person name="Sun Z."/>
            <person name="Harris H.M."/>
            <person name="McCann A."/>
            <person name="Guo C."/>
            <person name="Argimon S."/>
            <person name="Zhang W."/>
            <person name="Yang X."/>
            <person name="Jeffery I.B."/>
            <person name="Cooney J.C."/>
            <person name="Kagawa T.F."/>
            <person name="Liu W."/>
            <person name="Song Y."/>
            <person name="Salvetti E."/>
            <person name="Wrobel A."/>
            <person name="Rasinkangas P."/>
            <person name="Parkhill J."/>
            <person name="Rea M.C."/>
            <person name="O'Sullivan O."/>
            <person name="Ritari J."/>
            <person name="Douillard F.P."/>
            <person name="Paul Ross R."/>
            <person name="Yang R."/>
            <person name="Briner A.E."/>
            <person name="Felis G.E."/>
            <person name="de Vos W.M."/>
            <person name="Barrangou R."/>
            <person name="Klaenhammer T.R."/>
            <person name="Caufield P.W."/>
            <person name="Cui Y."/>
            <person name="Zhang H."/>
            <person name="O'Toole P.W."/>
        </authorList>
    </citation>
    <scope>NUCLEOTIDE SEQUENCE [LARGE SCALE GENOMIC DNA]</scope>
    <source>
        <strain evidence="1 2">DSM 16230</strain>
    </source>
</reference>
<dbReference type="RefSeq" id="WP_056960482.1">
    <property type="nucleotide sequence ID" value="NZ_AZFQ01000034.1"/>
</dbReference>
<dbReference type="Proteomes" id="UP000051166">
    <property type="component" value="Unassembled WGS sequence"/>
</dbReference>
<keyword evidence="2" id="KW-1185">Reference proteome</keyword>
<protein>
    <recommendedName>
        <fullName evidence="3">Amino acid biosynthesis protein</fullName>
    </recommendedName>
</protein>